<dbReference type="EMBL" id="FOLQ01000003">
    <property type="protein sequence ID" value="SFD01992.1"/>
    <property type="molecule type" value="Genomic_DNA"/>
</dbReference>
<dbReference type="STRING" id="662367.SAMN05216167_1039"/>
<evidence type="ECO:0000256" key="1">
    <source>
        <dbReference type="ARBA" id="ARBA00008007"/>
    </source>
</evidence>
<dbReference type="Proteomes" id="UP000198598">
    <property type="component" value="Unassembled WGS sequence"/>
</dbReference>
<dbReference type="AlphaFoldDB" id="A0A1I1NXC1"/>
<protein>
    <submittedName>
        <fullName evidence="3">ComF family protein</fullName>
    </submittedName>
</protein>
<dbReference type="Gene3D" id="3.40.50.2020">
    <property type="match status" value="1"/>
</dbReference>
<dbReference type="Pfam" id="PF00156">
    <property type="entry name" value="Pribosyltran"/>
    <property type="match status" value="1"/>
</dbReference>
<dbReference type="RefSeq" id="WP_093825247.1">
    <property type="nucleotide sequence ID" value="NZ_FOLQ01000003.1"/>
</dbReference>
<reference evidence="3 4" key="1">
    <citation type="submission" date="2016-10" db="EMBL/GenBank/DDBJ databases">
        <authorList>
            <person name="de Groot N.N."/>
        </authorList>
    </citation>
    <scope>NUCLEOTIDE SEQUENCE [LARGE SCALE GENOMIC DNA]</scope>
    <source>
        <strain evidence="3 4">DSM 26130</strain>
    </source>
</reference>
<accession>A0A1I1NXC1</accession>
<dbReference type="InterPro" id="IPR029057">
    <property type="entry name" value="PRTase-like"/>
</dbReference>
<sequence length="239" mass="26986">MFLVFQFILGLFVDFTDLLFPTLCLGCNQSLSANEEVLCAKCRINLPETNQHLAPYDQHILNKFAGKVPIQFIASYVYFTKGGIVQKLIHGIKYKGRKEAARTIASWYGHQLMINSTLANKIDVLIGVPLHKSRLRQRGYNQADYIAQGLSESLNIPYRIDVLKRNRFKESQTKKNRFERWENVKTVFSVDNHEEIKGKNVVVVDDVLTTGATIEACAIELLKAGCKSVGVLTIAATHR</sequence>
<organism evidence="3 4">
    <name type="scientific">Spirosoma endophyticum</name>
    <dbReference type="NCBI Taxonomy" id="662367"/>
    <lineage>
        <taxon>Bacteria</taxon>
        <taxon>Pseudomonadati</taxon>
        <taxon>Bacteroidota</taxon>
        <taxon>Cytophagia</taxon>
        <taxon>Cytophagales</taxon>
        <taxon>Cytophagaceae</taxon>
        <taxon>Spirosoma</taxon>
    </lineage>
</organism>
<evidence type="ECO:0000313" key="4">
    <source>
        <dbReference type="Proteomes" id="UP000198598"/>
    </source>
</evidence>
<gene>
    <name evidence="3" type="ORF">SAMN05216167_1039</name>
</gene>
<comment type="similarity">
    <text evidence="1">Belongs to the ComF/GntX family.</text>
</comment>
<dbReference type="PANTHER" id="PTHR47505:SF1">
    <property type="entry name" value="DNA UTILIZATION PROTEIN YHGH"/>
    <property type="match status" value="1"/>
</dbReference>
<dbReference type="CDD" id="cd06223">
    <property type="entry name" value="PRTases_typeI"/>
    <property type="match status" value="1"/>
</dbReference>
<proteinExistence type="inferred from homology"/>
<name>A0A1I1NXC1_9BACT</name>
<feature type="domain" description="Phosphoribosyltransferase" evidence="2">
    <location>
        <begin position="139"/>
        <end position="236"/>
    </location>
</feature>
<dbReference type="InterPro" id="IPR000836">
    <property type="entry name" value="PRTase_dom"/>
</dbReference>
<keyword evidence="4" id="KW-1185">Reference proteome</keyword>
<dbReference type="PANTHER" id="PTHR47505">
    <property type="entry name" value="DNA UTILIZATION PROTEIN YHGH"/>
    <property type="match status" value="1"/>
</dbReference>
<dbReference type="InterPro" id="IPR051910">
    <property type="entry name" value="ComF/GntX_DNA_util-trans"/>
</dbReference>
<dbReference type="OrthoDB" id="9779910at2"/>
<evidence type="ECO:0000259" key="2">
    <source>
        <dbReference type="Pfam" id="PF00156"/>
    </source>
</evidence>
<dbReference type="SUPFAM" id="SSF53271">
    <property type="entry name" value="PRTase-like"/>
    <property type="match status" value="1"/>
</dbReference>
<evidence type="ECO:0000313" key="3">
    <source>
        <dbReference type="EMBL" id="SFD01992.1"/>
    </source>
</evidence>